<dbReference type="InterPro" id="IPR035979">
    <property type="entry name" value="RBD_domain_sf"/>
</dbReference>
<dbReference type="Gene3D" id="2.40.50.90">
    <property type="match status" value="1"/>
</dbReference>
<keyword evidence="1" id="KW-0863">Zinc-finger</keyword>
<feature type="domain" description="RRM" evidence="4">
    <location>
        <begin position="12"/>
        <end position="89"/>
    </location>
</feature>
<evidence type="ECO:0008006" key="9">
    <source>
        <dbReference type="Google" id="ProtNLM"/>
    </source>
</evidence>
<dbReference type="SMART" id="SM00333">
    <property type="entry name" value="TUDOR"/>
    <property type="match status" value="3"/>
</dbReference>
<keyword evidence="8" id="KW-1185">Reference proteome</keyword>
<keyword evidence="1" id="KW-0479">Metal-binding</keyword>
<dbReference type="SUPFAM" id="SSF57756">
    <property type="entry name" value="Retrovirus zinc finger-like domains"/>
    <property type="match status" value="1"/>
</dbReference>
<feature type="domain" description="RRM" evidence="4">
    <location>
        <begin position="133"/>
        <end position="210"/>
    </location>
</feature>
<dbReference type="AlphaFoldDB" id="A0A1W0X0D9"/>
<dbReference type="InterPro" id="IPR012677">
    <property type="entry name" value="Nucleotide-bd_a/b_plait_sf"/>
</dbReference>
<feature type="region of interest" description="Disordered" evidence="3">
    <location>
        <begin position="368"/>
        <end position="390"/>
    </location>
</feature>
<evidence type="ECO:0000259" key="5">
    <source>
        <dbReference type="PROSITE" id="PS50158"/>
    </source>
</evidence>
<keyword evidence="2" id="KW-0694">RNA-binding</keyword>
<evidence type="ECO:0000256" key="1">
    <source>
        <dbReference type="PROSITE-ProRule" id="PRU00047"/>
    </source>
</evidence>
<dbReference type="InterPro" id="IPR001878">
    <property type="entry name" value="Znf_CCHC"/>
</dbReference>
<dbReference type="Gene3D" id="2.30.30.140">
    <property type="match status" value="3"/>
</dbReference>
<dbReference type="Pfam" id="PF00567">
    <property type="entry name" value="TUDOR"/>
    <property type="match status" value="3"/>
</dbReference>
<dbReference type="CDD" id="cd20379">
    <property type="entry name" value="Tudor_dTUD-like"/>
    <property type="match status" value="1"/>
</dbReference>
<dbReference type="OrthoDB" id="9989103at2759"/>
<dbReference type="InterPro" id="IPR000504">
    <property type="entry name" value="RRM_dom"/>
</dbReference>
<dbReference type="SUPFAM" id="SSF63748">
    <property type="entry name" value="Tudor/PWWP/MBT"/>
    <property type="match status" value="3"/>
</dbReference>
<dbReference type="InterPro" id="IPR035437">
    <property type="entry name" value="SNase_OB-fold_sf"/>
</dbReference>
<feature type="domain" description="CCHC-type" evidence="5">
    <location>
        <begin position="220"/>
        <end position="233"/>
    </location>
</feature>
<keyword evidence="1" id="KW-0862">Zinc</keyword>
<dbReference type="InterPro" id="IPR036875">
    <property type="entry name" value="Znf_CCHC_sf"/>
</dbReference>
<dbReference type="Gene3D" id="3.30.70.330">
    <property type="match status" value="2"/>
</dbReference>
<name>A0A1W0X0D9_HYPEX</name>
<feature type="domain" description="Tudor" evidence="6">
    <location>
        <begin position="966"/>
        <end position="1023"/>
    </location>
</feature>
<dbReference type="EMBL" id="MTYJ01000026">
    <property type="protein sequence ID" value="OQV20931.1"/>
    <property type="molecule type" value="Genomic_DNA"/>
</dbReference>
<dbReference type="InterPro" id="IPR002999">
    <property type="entry name" value="Tudor"/>
</dbReference>
<dbReference type="SMART" id="SM00343">
    <property type="entry name" value="ZnF_C2HC"/>
    <property type="match status" value="1"/>
</dbReference>
<dbReference type="SMART" id="SM00360">
    <property type="entry name" value="RRM"/>
    <property type="match status" value="2"/>
</dbReference>
<reference evidence="8" key="1">
    <citation type="submission" date="2017-01" db="EMBL/GenBank/DDBJ databases">
        <title>Comparative genomics of anhydrobiosis in the tardigrade Hypsibius dujardini.</title>
        <authorList>
            <person name="Yoshida Y."/>
            <person name="Koutsovoulos G."/>
            <person name="Laetsch D."/>
            <person name="Stevens L."/>
            <person name="Kumar S."/>
            <person name="Horikawa D."/>
            <person name="Ishino K."/>
            <person name="Komine S."/>
            <person name="Tomita M."/>
            <person name="Blaxter M."/>
            <person name="Arakawa K."/>
        </authorList>
    </citation>
    <scope>NUCLEOTIDE SEQUENCE [LARGE SCALE GENOMIC DNA]</scope>
    <source>
        <strain evidence="8">Z151</strain>
    </source>
</reference>
<dbReference type="PROSITE" id="PS50158">
    <property type="entry name" value="ZF_CCHC"/>
    <property type="match status" value="1"/>
</dbReference>
<dbReference type="SUPFAM" id="SSF54928">
    <property type="entry name" value="RNA-binding domain, RBD"/>
    <property type="match status" value="2"/>
</dbReference>
<dbReference type="GO" id="GO:0005737">
    <property type="term" value="C:cytoplasm"/>
    <property type="evidence" value="ECO:0007669"/>
    <property type="project" value="UniProtKB-ARBA"/>
</dbReference>
<dbReference type="PANTHER" id="PTHR22948">
    <property type="entry name" value="TUDOR DOMAIN CONTAINING PROTEIN"/>
    <property type="match status" value="1"/>
</dbReference>
<dbReference type="Pfam" id="PF00098">
    <property type="entry name" value="zf-CCHC"/>
    <property type="match status" value="1"/>
</dbReference>
<gene>
    <name evidence="7" type="ORF">BV898_05006</name>
</gene>
<sequence>MADLGEIPDDFATMFVTGLVNDEAAVKDFFSAVGTVINLRFLLEKEGQLTRGGVITMSSGAEARDVMSKFASQTMDGADRRLSFKWDERALERHRGGRGGAGGFGSSGGRGFGGSGFGQSSGGAAPEVPADLASIWVMGLPVDDDVVDMYFSEAGTVVGKRFLPMIEGKNTRVGSITMSSHAEAQKAMDIFKGRDLSETGRSMKIEWDLKSRMAGGGGNCFKCNQSGHQARNCTAESGSAGGGFGKFTAGGFGGASSGSFGGTAPGGGFSGFGASRSTSVIVSPSVDGETIFVNGRELTALRSNVNGESTVIGYIFKDSPSSVPGTPAVSVNIDRPVNGSVAKDAEPAKEAPDVRRSFVREEPIPRVEPTKESTINVPCRSDAPPVTQTSTKELGDIMPRAFTRTSSQNSVPSTLGGGATRSGYFARRTTLDVGAARKEVNFEDGKVLTSLVTDQVVPAQQPAPVVVPVQQRAVPAVSIPEASKPQHARITPPTEGEASGRLAALAKLRVKKPAAATAALTPLAQFIDGVLWDAKSSAATAVDAEIVVGIRDVLPDGRVSVWNTDLGGGFPAAGAVVQLSEELKSFYDADKRHSNLGTLTLYQPVAVSLKSAWYRAKWLARTTDGCSSVFRVDLGDEIIVPDSDLRLLDSRFGKAPALAVVVSIHGVPLSPAPIAIEDLRSVLQGPGLQTVTAFVKALSPATLVEFAIAEHFLTVPLLLKQKALERSGVQGKLANFLGADAGARVWVVDLGQKAKDLEALQEAVRIDASASRAPEFAEGAFNIVPFEDVYYRGVVVEIHDGECEVELIDYGNTFKCPNSAMRGLSTQLQEAPPPTDFFQLVGVPKVTYENEDFLADVNQNMNRNCIYETIAGTTEIRMWNDAGELVGEKWMSQVETAPVYPFMFDDLKEIRSFKEGDTLDVYTAYITDPELVYLAPGHEEVENVILDQLCAQLDAACPDAPKLTVMPPVGAIVCGNYLGNWYRAVVATRDSDTEAHIVYVDYGNDETVTLAEVREMTAEWMKPPKMLIQAGIYGIQPVDKLYTTEQKQAAEALLVGKPATFKVLVLDGCVPSGEMTLLDCKQSVADLYVREKIAVKIP</sequence>
<comment type="caution">
    <text evidence="7">The sequence shown here is derived from an EMBL/GenBank/DDBJ whole genome shotgun (WGS) entry which is preliminary data.</text>
</comment>
<evidence type="ECO:0000256" key="3">
    <source>
        <dbReference type="SAM" id="MobiDB-lite"/>
    </source>
</evidence>
<evidence type="ECO:0000313" key="7">
    <source>
        <dbReference type="EMBL" id="OQV20931.1"/>
    </source>
</evidence>
<organism evidence="7 8">
    <name type="scientific">Hypsibius exemplaris</name>
    <name type="common">Freshwater tardigrade</name>
    <dbReference type="NCBI Taxonomy" id="2072580"/>
    <lineage>
        <taxon>Eukaryota</taxon>
        <taxon>Metazoa</taxon>
        <taxon>Ecdysozoa</taxon>
        <taxon>Tardigrada</taxon>
        <taxon>Eutardigrada</taxon>
        <taxon>Parachela</taxon>
        <taxon>Hypsibioidea</taxon>
        <taxon>Hypsibiidae</taxon>
        <taxon>Hypsibius</taxon>
    </lineage>
</organism>
<evidence type="ECO:0000259" key="6">
    <source>
        <dbReference type="PROSITE" id="PS50304"/>
    </source>
</evidence>
<evidence type="ECO:0000259" key="4">
    <source>
        <dbReference type="PROSITE" id="PS50102"/>
    </source>
</evidence>
<dbReference type="PROSITE" id="PS50304">
    <property type="entry name" value="TUDOR"/>
    <property type="match status" value="1"/>
</dbReference>
<dbReference type="InterPro" id="IPR050621">
    <property type="entry name" value="Tudor_domain_containing"/>
</dbReference>
<dbReference type="Proteomes" id="UP000192578">
    <property type="component" value="Unassembled WGS sequence"/>
</dbReference>
<dbReference type="PROSITE" id="PS50102">
    <property type="entry name" value="RRM"/>
    <property type="match status" value="2"/>
</dbReference>
<dbReference type="CDD" id="cd00590">
    <property type="entry name" value="RRM_SF"/>
    <property type="match status" value="2"/>
</dbReference>
<protein>
    <recommendedName>
        <fullName evidence="9">Tudor domain-containing protein 1</fullName>
    </recommendedName>
</protein>
<dbReference type="GO" id="GO:0003723">
    <property type="term" value="F:RNA binding"/>
    <property type="evidence" value="ECO:0007669"/>
    <property type="project" value="UniProtKB-UniRule"/>
</dbReference>
<dbReference type="GO" id="GO:0008270">
    <property type="term" value="F:zinc ion binding"/>
    <property type="evidence" value="ECO:0007669"/>
    <property type="project" value="UniProtKB-KW"/>
</dbReference>
<evidence type="ECO:0000256" key="2">
    <source>
        <dbReference type="PROSITE-ProRule" id="PRU00176"/>
    </source>
</evidence>
<accession>A0A1W0X0D9</accession>
<proteinExistence type="predicted"/>
<dbReference type="PANTHER" id="PTHR22948:SF29">
    <property type="entry name" value="FI02030P-RELATED"/>
    <property type="match status" value="1"/>
</dbReference>
<evidence type="ECO:0000313" key="8">
    <source>
        <dbReference type="Proteomes" id="UP000192578"/>
    </source>
</evidence>